<dbReference type="PANTHER" id="PTHR43792:SF13">
    <property type="entry name" value="ACETYLTRANSFERASE"/>
    <property type="match status" value="1"/>
</dbReference>
<proteinExistence type="predicted"/>
<protein>
    <submittedName>
        <fullName evidence="2">GNAT family N-acetyltransferase</fullName>
    </submittedName>
</protein>
<dbReference type="Proteomes" id="UP001409291">
    <property type="component" value="Unassembled WGS sequence"/>
</dbReference>
<dbReference type="InterPro" id="IPR000182">
    <property type="entry name" value="GNAT_dom"/>
</dbReference>
<dbReference type="Gene3D" id="3.40.630.30">
    <property type="match status" value="1"/>
</dbReference>
<organism evidence="2 3">
    <name type="scientific">Sphingobacterium kitahiroshimense</name>
    <dbReference type="NCBI Taxonomy" id="470446"/>
    <lineage>
        <taxon>Bacteria</taxon>
        <taxon>Pseudomonadati</taxon>
        <taxon>Bacteroidota</taxon>
        <taxon>Sphingobacteriia</taxon>
        <taxon>Sphingobacteriales</taxon>
        <taxon>Sphingobacteriaceae</taxon>
        <taxon>Sphingobacterium</taxon>
    </lineage>
</organism>
<dbReference type="RefSeq" id="WP_346583194.1">
    <property type="nucleotide sequence ID" value="NZ_JBDJNQ010000016.1"/>
</dbReference>
<name>A0ABV0C0R1_9SPHI</name>
<sequence length="170" mass="19144">MAVQQIETERILLIPYDKTLINKIQIADYSMFNDMGIIPAEGWPDEDVLDTLPRILINLEKVLSPTGFESWMVIVKEKNEIIGDIGFKGRPDSLGRIDLGYGIVESARKKGYTREAAIGLINWAFKDVQVIEITAKCDVGNIGSINLLSSLNFERKNTEENMIGWSLVRN</sequence>
<dbReference type="PANTHER" id="PTHR43792">
    <property type="entry name" value="GNAT FAMILY, PUTATIVE (AFU_ORTHOLOGUE AFUA_3G00765)-RELATED-RELATED"/>
    <property type="match status" value="1"/>
</dbReference>
<reference evidence="2 3" key="1">
    <citation type="submission" date="2024-04" db="EMBL/GenBank/DDBJ databases">
        <title>WGS of bacteria from Torrens River.</title>
        <authorList>
            <person name="Wyrsch E.R."/>
            <person name="Drigo B."/>
        </authorList>
    </citation>
    <scope>NUCLEOTIDE SEQUENCE [LARGE SCALE GENOMIC DNA]</scope>
    <source>
        <strain evidence="2 3">TWI391</strain>
    </source>
</reference>
<accession>A0ABV0C0R1</accession>
<feature type="domain" description="N-acetyltransferase" evidence="1">
    <location>
        <begin position="19"/>
        <end position="170"/>
    </location>
</feature>
<dbReference type="PROSITE" id="PS51186">
    <property type="entry name" value="GNAT"/>
    <property type="match status" value="1"/>
</dbReference>
<evidence type="ECO:0000259" key="1">
    <source>
        <dbReference type="PROSITE" id="PS51186"/>
    </source>
</evidence>
<evidence type="ECO:0000313" key="3">
    <source>
        <dbReference type="Proteomes" id="UP001409291"/>
    </source>
</evidence>
<dbReference type="InterPro" id="IPR051531">
    <property type="entry name" value="N-acetyltransferase"/>
</dbReference>
<gene>
    <name evidence="2" type="ORF">ABE541_23935</name>
</gene>
<comment type="caution">
    <text evidence="2">The sequence shown here is derived from an EMBL/GenBank/DDBJ whole genome shotgun (WGS) entry which is preliminary data.</text>
</comment>
<dbReference type="SUPFAM" id="SSF55729">
    <property type="entry name" value="Acyl-CoA N-acyltransferases (Nat)"/>
    <property type="match status" value="1"/>
</dbReference>
<keyword evidence="3" id="KW-1185">Reference proteome</keyword>
<dbReference type="EMBL" id="JBDJNQ010000016">
    <property type="protein sequence ID" value="MEN5380337.1"/>
    <property type="molecule type" value="Genomic_DNA"/>
</dbReference>
<dbReference type="Pfam" id="PF13302">
    <property type="entry name" value="Acetyltransf_3"/>
    <property type="match status" value="1"/>
</dbReference>
<dbReference type="InterPro" id="IPR016181">
    <property type="entry name" value="Acyl_CoA_acyltransferase"/>
</dbReference>
<evidence type="ECO:0000313" key="2">
    <source>
        <dbReference type="EMBL" id="MEN5380337.1"/>
    </source>
</evidence>